<dbReference type="InterPro" id="IPR050776">
    <property type="entry name" value="Ank_Repeat/CDKN_Inhibitor"/>
</dbReference>
<evidence type="ECO:0000256" key="2">
    <source>
        <dbReference type="ARBA" id="ARBA00023043"/>
    </source>
</evidence>
<sequence>MDLLFLQAAEAGNLDDFKRLYQADNTRLSLQDGKGRTAAHQAAARNQVDILRYIHDQNGDFNIRDNAGNTPIHVAVECDSYEAVDYLLSIPVDTSILNEKKQAPVHLATELNKVKSLRIMGKYRNIIDIQQGGEHGRTALHLAAIYDHEECARILHKTTKVDYITEFDACPRKPCNNGYYPIHEAAKNASSKTMEVFFQASTAKAKQINFYREEEKQN</sequence>
<dbReference type="PROSITE" id="PS50088">
    <property type="entry name" value="ANK_REPEAT"/>
    <property type="match status" value="2"/>
</dbReference>
<dbReference type="PROSITE" id="PS50297">
    <property type="entry name" value="ANK_REP_REGION"/>
    <property type="match status" value="2"/>
</dbReference>
<keyword evidence="1" id="KW-0677">Repeat</keyword>
<keyword evidence="2 3" id="KW-0040">ANK repeat</keyword>
<dbReference type="InterPro" id="IPR002110">
    <property type="entry name" value="Ankyrin_rpt"/>
</dbReference>
<organism evidence="4 5">
    <name type="scientific">Glossina pallidipes</name>
    <name type="common">Tsetse fly</name>
    <dbReference type="NCBI Taxonomy" id="7398"/>
    <lineage>
        <taxon>Eukaryota</taxon>
        <taxon>Metazoa</taxon>
        <taxon>Ecdysozoa</taxon>
        <taxon>Arthropoda</taxon>
        <taxon>Hexapoda</taxon>
        <taxon>Insecta</taxon>
        <taxon>Pterygota</taxon>
        <taxon>Neoptera</taxon>
        <taxon>Endopterygota</taxon>
        <taxon>Diptera</taxon>
        <taxon>Brachycera</taxon>
        <taxon>Muscomorpha</taxon>
        <taxon>Hippoboscoidea</taxon>
        <taxon>Glossinidae</taxon>
        <taxon>Glossina</taxon>
    </lineage>
</organism>
<dbReference type="AlphaFoldDB" id="A0A1A9ZTS1"/>
<protein>
    <submittedName>
        <fullName evidence="4">Uncharacterized protein</fullName>
    </submittedName>
</protein>
<reference evidence="5" key="1">
    <citation type="submission" date="2014-03" db="EMBL/GenBank/DDBJ databases">
        <authorList>
            <person name="Aksoy S."/>
            <person name="Warren W."/>
            <person name="Wilson R.K."/>
        </authorList>
    </citation>
    <scope>NUCLEOTIDE SEQUENCE [LARGE SCALE GENOMIC DNA]</scope>
    <source>
        <strain evidence="5">IAEA</strain>
    </source>
</reference>
<feature type="repeat" description="ANK" evidence="3">
    <location>
        <begin position="67"/>
        <end position="99"/>
    </location>
</feature>
<dbReference type="InterPro" id="IPR036770">
    <property type="entry name" value="Ankyrin_rpt-contain_sf"/>
</dbReference>
<evidence type="ECO:0000313" key="5">
    <source>
        <dbReference type="Proteomes" id="UP000092445"/>
    </source>
</evidence>
<accession>A0A1A9ZTS1</accession>
<dbReference type="STRING" id="7398.A0A1A9ZTS1"/>
<dbReference type="Gene3D" id="1.25.40.20">
    <property type="entry name" value="Ankyrin repeat-containing domain"/>
    <property type="match status" value="1"/>
</dbReference>
<feature type="repeat" description="ANK" evidence="3">
    <location>
        <begin position="34"/>
        <end position="66"/>
    </location>
</feature>
<evidence type="ECO:0000313" key="4">
    <source>
        <dbReference type="EnsemblMetazoa" id="GPAI024683-PA"/>
    </source>
</evidence>
<dbReference type="SMART" id="SM00248">
    <property type="entry name" value="ANK"/>
    <property type="match status" value="5"/>
</dbReference>
<proteinExistence type="predicted"/>
<dbReference type="Pfam" id="PF12796">
    <property type="entry name" value="Ank_2"/>
    <property type="match status" value="2"/>
</dbReference>
<dbReference type="Proteomes" id="UP000092445">
    <property type="component" value="Unassembled WGS sequence"/>
</dbReference>
<dbReference type="PANTHER" id="PTHR24201">
    <property type="entry name" value="ANK_REP_REGION DOMAIN-CONTAINING PROTEIN"/>
    <property type="match status" value="1"/>
</dbReference>
<dbReference type="SUPFAM" id="SSF48403">
    <property type="entry name" value="Ankyrin repeat"/>
    <property type="match status" value="1"/>
</dbReference>
<name>A0A1A9ZTS1_GLOPL</name>
<dbReference type="EnsemblMetazoa" id="GPAI024683-RA">
    <property type="protein sequence ID" value="GPAI024683-PA"/>
    <property type="gene ID" value="GPAI024683"/>
</dbReference>
<evidence type="ECO:0000256" key="1">
    <source>
        <dbReference type="ARBA" id="ARBA00022737"/>
    </source>
</evidence>
<evidence type="ECO:0000256" key="3">
    <source>
        <dbReference type="PROSITE-ProRule" id="PRU00023"/>
    </source>
</evidence>
<dbReference type="VEuPathDB" id="VectorBase:GPAI024683"/>
<reference evidence="4" key="2">
    <citation type="submission" date="2020-05" db="UniProtKB">
        <authorList>
            <consortium name="EnsemblMetazoa"/>
        </authorList>
    </citation>
    <scope>IDENTIFICATION</scope>
    <source>
        <strain evidence="4">IAEA</strain>
    </source>
</reference>
<keyword evidence="5" id="KW-1185">Reference proteome</keyword>